<feature type="compositionally biased region" description="Polar residues" evidence="1">
    <location>
        <begin position="609"/>
        <end position="623"/>
    </location>
</feature>
<comment type="caution">
    <text evidence="3">The sequence shown here is derived from an EMBL/GenBank/DDBJ whole genome shotgun (WGS) entry which is preliminary data.</text>
</comment>
<dbReference type="OrthoDB" id="3944128at2759"/>
<protein>
    <submittedName>
        <fullName evidence="3">Uncharacterized protein</fullName>
    </submittedName>
</protein>
<feature type="compositionally biased region" description="Polar residues" evidence="1">
    <location>
        <begin position="571"/>
        <end position="580"/>
    </location>
</feature>
<dbReference type="EMBL" id="QWIR01000118">
    <property type="protein sequence ID" value="RMY86061.1"/>
    <property type="molecule type" value="Genomic_DNA"/>
</dbReference>
<feature type="chain" id="PRO_5018035026" evidence="2">
    <location>
        <begin position="20"/>
        <end position="747"/>
    </location>
</feature>
<dbReference type="AlphaFoldDB" id="A0A3M7FC92"/>
<name>A0A3M7FC92_HORWE</name>
<feature type="region of interest" description="Disordered" evidence="1">
    <location>
        <begin position="643"/>
        <end position="676"/>
    </location>
</feature>
<accession>A0A3M7FC92</accession>
<evidence type="ECO:0000313" key="3">
    <source>
        <dbReference type="EMBL" id="RMY86061.1"/>
    </source>
</evidence>
<feature type="signal peptide" evidence="2">
    <location>
        <begin position="1"/>
        <end position="19"/>
    </location>
</feature>
<feature type="region of interest" description="Disordered" evidence="1">
    <location>
        <begin position="517"/>
        <end position="629"/>
    </location>
</feature>
<evidence type="ECO:0000256" key="2">
    <source>
        <dbReference type="SAM" id="SignalP"/>
    </source>
</evidence>
<keyword evidence="2" id="KW-0732">Signal</keyword>
<organism evidence="3 4">
    <name type="scientific">Hortaea werneckii</name>
    <name type="common">Black yeast</name>
    <name type="synonym">Cladosporium werneckii</name>
    <dbReference type="NCBI Taxonomy" id="91943"/>
    <lineage>
        <taxon>Eukaryota</taxon>
        <taxon>Fungi</taxon>
        <taxon>Dikarya</taxon>
        <taxon>Ascomycota</taxon>
        <taxon>Pezizomycotina</taxon>
        <taxon>Dothideomycetes</taxon>
        <taxon>Dothideomycetidae</taxon>
        <taxon>Mycosphaerellales</taxon>
        <taxon>Teratosphaeriaceae</taxon>
        <taxon>Hortaea</taxon>
    </lineage>
</organism>
<sequence length="747" mass="78839">MPSCFTLSLLLSVCSFSAASKPNITVAHDDVTNVIGHSDPPSEKGTSELPTTGTGIEYASACNAASRSWINDRGEAKESGIPYTSTWTGHRNSVTILTHTITFANNTVPYTPCDGYPRIDGHTSTSTFYSTVTTVPYIDINYGTRYPTKPAPSCTIRDEDCAALHSSYSPAWTSWRDYKIAIGQWTSVPSTFVTPRLPSTTPTWPGMGPVCETRATASQGIAVTSIREPSAGQPTRQSGPVTAASVPVPQTTAKVQAGPPAQRIKTESMKESSVDPLTYNSVVVGAPVCAVTAVSVKLLYWPVSTASEKECQNTVSTMTMGPTVTGKPNTFILRNTTLTSPTVYMEFDGTWAYENNGTMITSESRLFLPHNSTDVSSLCGRTGAWDSLTLPINYADFNHPVPASAYRCQQKCFRESSSAIYSTSYITYGNTSFPSSSMLSIDSTWPTENLCSTIWDDFAPQLAIPAAFSTIAPVMQFGNGITCTFTFNSDALIYDPPSAITQASSLVMPSAPGVITTSSTILPSGPTTKAPEPSSMPKPSVPSPTAQQTSPGNAYSPGGNASADQDPDPSFESQSTTSGLPTEPFDETPYAERTMAPLFRSSKKEIKSTSRPISRNSDATGSASDEAGSSVVEDSLVNGMDNGILASRTSSGTPLAIPMSSHSTDESALPSSRLSKTGSGANIAGIIASVLGATQAHDEDSDTEGAVSFGQDSAVAISSTTNLAPIDSQPSHSIGCWELSREKSYVG</sequence>
<gene>
    <name evidence="3" type="ORF">D0861_06134</name>
</gene>
<reference evidence="3 4" key="1">
    <citation type="journal article" date="2018" name="BMC Genomics">
        <title>Genomic evidence for intraspecific hybridization in a clonal and extremely halotolerant yeast.</title>
        <authorList>
            <person name="Gostincar C."/>
            <person name="Stajich J.E."/>
            <person name="Zupancic J."/>
            <person name="Zalar P."/>
            <person name="Gunde-Cimerman N."/>
        </authorList>
    </citation>
    <scope>NUCLEOTIDE SEQUENCE [LARGE SCALE GENOMIC DNA]</scope>
    <source>
        <strain evidence="3 4">EXF-2788</strain>
    </source>
</reference>
<dbReference type="Proteomes" id="UP000268823">
    <property type="component" value="Unassembled WGS sequence"/>
</dbReference>
<evidence type="ECO:0000256" key="1">
    <source>
        <dbReference type="SAM" id="MobiDB-lite"/>
    </source>
</evidence>
<feature type="region of interest" description="Disordered" evidence="1">
    <location>
        <begin position="228"/>
        <end position="271"/>
    </location>
</feature>
<evidence type="ECO:0000313" key="4">
    <source>
        <dbReference type="Proteomes" id="UP000268823"/>
    </source>
</evidence>
<feature type="compositionally biased region" description="Polar residues" evidence="1">
    <location>
        <begin position="517"/>
        <end position="527"/>
    </location>
</feature>
<proteinExistence type="predicted"/>